<accession>A0A2T0UH74</accession>
<proteinExistence type="predicted"/>
<dbReference type="Proteomes" id="UP000238176">
    <property type="component" value="Unassembled WGS sequence"/>
</dbReference>
<dbReference type="EMBL" id="PVTJ01000007">
    <property type="protein sequence ID" value="PRY57177.1"/>
    <property type="molecule type" value="Genomic_DNA"/>
</dbReference>
<dbReference type="AlphaFoldDB" id="A0A2T0UH74"/>
<sequence length="55" mass="5745">MDGEFAGFASVDDGRYVLHGPCAQALGVHPSLEDASLALEFELIASGERLAGPRT</sequence>
<evidence type="ECO:0000313" key="2">
    <source>
        <dbReference type="Proteomes" id="UP000238176"/>
    </source>
</evidence>
<keyword evidence="2" id="KW-1185">Reference proteome</keyword>
<protein>
    <submittedName>
        <fullName evidence="1">Uncharacterized protein</fullName>
    </submittedName>
</protein>
<gene>
    <name evidence="1" type="ORF">B0I28_10723</name>
</gene>
<evidence type="ECO:0000313" key="1">
    <source>
        <dbReference type="EMBL" id="PRY57177.1"/>
    </source>
</evidence>
<reference evidence="1 2" key="1">
    <citation type="submission" date="2018-03" db="EMBL/GenBank/DDBJ databases">
        <title>Genomic Encyclopedia of Type Strains, Phase III (KMG-III): the genomes of soil and plant-associated and newly described type strains.</title>
        <authorList>
            <person name="Whitman W."/>
        </authorList>
    </citation>
    <scope>NUCLEOTIDE SEQUENCE [LARGE SCALE GENOMIC DNA]</scope>
    <source>
        <strain evidence="1 2">CGMCC 4.7067</strain>
    </source>
</reference>
<organism evidence="1 2">
    <name type="scientific">Glycomyces artemisiae</name>
    <dbReference type="NCBI Taxonomy" id="1076443"/>
    <lineage>
        <taxon>Bacteria</taxon>
        <taxon>Bacillati</taxon>
        <taxon>Actinomycetota</taxon>
        <taxon>Actinomycetes</taxon>
        <taxon>Glycomycetales</taxon>
        <taxon>Glycomycetaceae</taxon>
        <taxon>Glycomyces</taxon>
    </lineage>
</organism>
<name>A0A2T0UH74_9ACTN</name>
<dbReference type="RefSeq" id="WP_181245836.1">
    <property type="nucleotide sequence ID" value="NZ_PVTJ01000007.1"/>
</dbReference>
<comment type="caution">
    <text evidence="1">The sequence shown here is derived from an EMBL/GenBank/DDBJ whole genome shotgun (WGS) entry which is preliminary data.</text>
</comment>